<dbReference type="Proteomes" id="UP000572680">
    <property type="component" value="Unassembled WGS sequence"/>
</dbReference>
<gene>
    <name evidence="1" type="ORF">HNR61_003848</name>
</gene>
<dbReference type="AlphaFoldDB" id="A0A7W3LQ50"/>
<evidence type="ECO:0000313" key="2">
    <source>
        <dbReference type="Proteomes" id="UP000572680"/>
    </source>
</evidence>
<keyword evidence="2" id="KW-1185">Reference proteome</keyword>
<dbReference type="PANTHER" id="PTHR42877">
    <property type="entry name" value="L-ORNITHINE N(5)-MONOOXYGENASE-RELATED"/>
    <property type="match status" value="1"/>
</dbReference>
<dbReference type="RefSeq" id="WP_182844463.1">
    <property type="nucleotide sequence ID" value="NZ_BAAALP010000018.1"/>
</dbReference>
<dbReference type="SUPFAM" id="SSF51905">
    <property type="entry name" value="FAD/NAD(P)-binding domain"/>
    <property type="match status" value="1"/>
</dbReference>
<reference evidence="1 2" key="1">
    <citation type="submission" date="2020-08" db="EMBL/GenBank/DDBJ databases">
        <title>Genomic Encyclopedia of Type Strains, Phase IV (KMG-IV): sequencing the most valuable type-strain genomes for metagenomic binning, comparative biology and taxonomic classification.</title>
        <authorList>
            <person name="Goeker M."/>
        </authorList>
    </citation>
    <scope>NUCLEOTIDE SEQUENCE [LARGE SCALE GENOMIC DNA]</scope>
    <source>
        <strain evidence="1 2">DSM 44197</strain>
    </source>
</reference>
<dbReference type="InterPro" id="IPR051209">
    <property type="entry name" value="FAD-bind_Monooxygenase_sf"/>
</dbReference>
<comment type="caution">
    <text evidence="1">The sequence shown here is derived from an EMBL/GenBank/DDBJ whole genome shotgun (WGS) entry which is preliminary data.</text>
</comment>
<dbReference type="Pfam" id="PF13738">
    <property type="entry name" value="Pyr_redox_3"/>
    <property type="match status" value="1"/>
</dbReference>
<dbReference type="EMBL" id="JACJIA010000004">
    <property type="protein sequence ID" value="MBA8952208.1"/>
    <property type="molecule type" value="Genomic_DNA"/>
</dbReference>
<dbReference type="InterPro" id="IPR036188">
    <property type="entry name" value="FAD/NAD-bd_sf"/>
</dbReference>
<name>A0A7W3LQ50_ACTNM</name>
<dbReference type="PANTHER" id="PTHR42877:SF4">
    <property type="entry name" value="FAD_NAD(P)-BINDING DOMAIN-CONTAINING PROTEIN-RELATED"/>
    <property type="match status" value="1"/>
</dbReference>
<sequence>MKPDHEVVIVGAGFSGLCVGIRLRRAGMRDFVILDAAPGVGGVWHHNTYPGVAVDIPSATYCYSFEPNPRWSRAFAPGAEVRAYAEHCADKYRLRPHLRLNTRVEGAGFDETADLWRVRTSAGEVTARFLVCAVGPLDQPRDPDIPGLDGFAGKVVHTARWDHGHDLTGERVAVIGTGASGLQVIPEIAGRAARLHVYQRTPIWVFPKVDFAVPRGVRRAFGLFPPLQRLVRLVTTAASEVVMVLGIVHYSKVPFLVRAAEAVCRAHLRRQVPDRALRRRLTPSYGFGCKRPSFSNRYLPTFARDDVELVTDPIEKITPRGIVTADGAEREIDTLVLATGFRILEPGATPPFPVVGPGGVELGAFWDRERYQSYEGLAVPQMPNFWLMNGPYTVTGASWFSIIEAGTTHIVRCLAEARRRRAVRVVVRQGPHDAFTADMRRRMKGTILGQPSCAGSRSYYFDRHGDSPYVRPQSGFHVWRRSRTFDLDDYAYTPGGRS</sequence>
<proteinExistence type="predicted"/>
<accession>A0A7W3LQ50</accession>
<dbReference type="Gene3D" id="3.50.50.60">
    <property type="entry name" value="FAD/NAD(P)-binding domain"/>
    <property type="match status" value="2"/>
</dbReference>
<evidence type="ECO:0000313" key="1">
    <source>
        <dbReference type="EMBL" id="MBA8952208.1"/>
    </source>
</evidence>
<protein>
    <submittedName>
        <fullName evidence="1">Cation diffusion facilitator CzcD-associated flavoprotein CzcO</fullName>
    </submittedName>
</protein>
<dbReference type="PRINTS" id="PR00469">
    <property type="entry name" value="PNDRDTASEII"/>
</dbReference>
<organism evidence="1 2">
    <name type="scientific">Actinomadura namibiensis</name>
    <dbReference type="NCBI Taxonomy" id="182080"/>
    <lineage>
        <taxon>Bacteria</taxon>
        <taxon>Bacillati</taxon>
        <taxon>Actinomycetota</taxon>
        <taxon>Actinomycetes</taxon>
        <taxon>Streptosporangiales</taxon>
        <taxon>Thermomonosporaceae</taxon>
        <taxon>Actinomadura</taxon>
    </lineage>
</organism>